<gene>
    <name evidence="1" type="ORF">DGYR_LOCUS2969</name>
</gene>
<proteinExistence type="predicted"/>
<dbReference type="EMBL" id="CAJFCJ010000005">
    <property type="protein sequence ID" value="CAD5114078.1"/>
    <property type="molecule type" value="Genomic_DNA"/>
</dbReference>
<evidence type="ECO:0000313" key="2">
    <source>
        <dbReference type="Proteomes" id="UP000549394"/>
    </source>
</evidence>
<evidence type="ECO:0000313" key="1">
    <source>
        <dbReference type="EMBL" id="CAD5114078.1"/>
    </source>
</evidence>
<organism evidence="1 2">
    <name type="scientific">Dimorphilus gyrociliatus</name>
    <dbReference type="NCBI Taxonomy" id="2664684"/>
    <lineage>
        <taxon>Eukaryota</taxon>
        <taxon>Metazoa</taxon>
        <taxon>Spiralia</taxon>
        <taxon>Lophotrochozoa</taxon>
        <taxon>Annelida</taxon>
        <taxon>Polychaeta</taxon>
        <taxon>Polychaeta incertae sedis</taxon>
        <taxon>Dinophilidae</taxon>
        <taxon>Dimorphilus</taxon>
    </lineage>
</organism>
<name>A0A7I8VFB5_9ANNE</name>
<reference evidence="1 2" key="1">
    <citation type="submission" date="2020-08" db="EMBL/GenBank/DDBJ databases">
        <authorList>
            <person name="Hejnol A."/>
        </authorList>
    </citation>
    <scope>NUCLEOTIDE SEQUENCE [LARGE SCALE GENOMIC DNA]</scope>
</reference>
<sequence>MSESIEEYFTILSLQDLSLIALSKKPYKVFNHQFHERNIRIPSAIVEKLFRYLSLQFTGFPEEYLQYFSSRTCNFQKIQFDASQLTNACSMDFLKGHAPKEIDIQKLQVSELRQWLNITQCKINKKSTFYVKDFVNLSFWPNMELIEISNNRIVRDDEAFEEFLDNHPNVEIIGIFENIIRSYEEVREKPSHIFSIDSVRSMINYYMNRRSGMCIDPNIFYYKGVNKRLLGEKDSEDFGVLKALLSILLDLGDRNEYIFYKTGEFKQYHPVDCLLRVTDYIDLSRDSFKRLKLILLCSKILKYFIENDIAKFNSYIIVSCFHLLAKHSPFLDIPTDRFELSINALKVSHYSEDRELSVATLNAILTEELLMTLPEKKFVIFLKTFEFFLHSFPFREMRNIPFMNKFVSRIVGIIQNHKQLEIEKDILHWRGNPSFQIQIPSKIRINIRLSKSP</sequence>
<keyword evidence="2" id="KW-1185">Reference proteome</keyword>
<dbReference type="Proteomes" id="UP000549394">
    <property type="component" value="Unassembled WGS sequence"/>
</dbReference>
<comment type="caution">
    <text evidence="1">The sequence shown here is derived from an EMBL/GenBank/DDBJ whole genome shotgun (WGS) entry which is preliminary data.</text>
</comment>
<dbReference type="AlphaFoldDB" id="A0A7I8VFB5"/>
<protein>
    <submittedName>
        <fullName evidence="1">DgyrCDS3224</fullName>
    </submittedName>
</protein>
<accession>A0A7I8VFB5</accession>